<dbReference type="Gene3D" id="3.30.70.330">
    <property type="match status" value="1"/>
</dbReference>
<feature type="region of interest" description="Disordered" evidence="1">
    <location>
        <begin position="740"/>
        <end position="767"/>
    </location>
</feature>
<dbReference type="EMBL" id="JANTQA010000047">
    <property type="protein sequence ID" value="KAJ3432371.1"/>
    <property type="molecule type" value="Genomic_DNA"/>
</dbReference>
<evidence type="ECO:0000313" key="3">
    <source>
        <dbReference type="Proteomes" id="UP001146793"/>
    </source>
</evidence>
<reference evidence="2" key="1">
    <citation type="submission" date="2022-08" db="EMBL/GenBank/DDBJ databases">
        <title>Novel sulphate-reducing endosymbionts in the free-living metamonad Anaeramoeba.</title>
        <authorList>
            <person name="Jerlstrom-Hultqvist J."/>
            <person name="Cepicka I."/>
            <person name="Gallot-Lavallee L."/>
            <person name="Salas-Leiva D."/>
            <person name="Curtis B.A."/>
            <person name="Zahonova K."/>
            <person name="Pipaliya S."/>
            <person name="Dacks J."/>
            <person name="Roger A.J."/>
        </authorList>
    </citation>
    <scope>NUCLEOTIDE SEQUENCE</scope>
    <source>
        <strain evidence="2">Busselton2</strain>
    </source>
</reference>
<comment type="caution">
    <text evidence="2">The sequence shown here is derived from an EMBL/GenBank/DDBJ whole genome shotgun (WGS) entry which is preliminary data.</text>
</comment>
<accession>A0AAV7YUN8</accession>
<dbReference type="SUPFAM" id="SSF54928">
    <property type="entry name" value="RNA-binding domain, RBD"/>
    <property type="match status" value="1"/>
</dbReference>
<feature type="region of interest" description="Disordered" evidence="1">
    <location>
        <begin position="577"/>
        <end position="613"/>
    </location>
</feature>
<evidence type="ECO:0000313" key="2">
    <source>
        <dbReference type="EMBL" id="KAJ3432371.1"/>
    </source>
</evidence>
<sequence length="1052" mass="124107">MSQANEFTGYSVLDKLRTEFGEHEGSLFYGLGHDDPRSPFLFQSIVLNVDQQEDYNIPFNSIISINNNKEQKEMGNKNEKTEKEKEKEKENEKENKKQNEKDIEKENENENENENQITTRLGIKRLWNSKNKKTYFNCRTSRNNTSSKGLTNEMIAKRRATIKRIVGGFLQENILRREKGQCECIFDGKKFDSYKECVRHIKTNYKDQIINTLRSMSTFDFEEEPLGDFLTKISYINYIRPTVIERPYTLPAISGSSTVAPYLILHSEEEEKILSEQAKSNSKYMYQNSPKPSLTEKEIFEIEKTLFGRVLTINEDETDQKKKTKTKNKGSNQKSKKLKHNTDSVSSINNLNNKKEKKQKKKFRKGKKNKNINSNSKNSQETAGNEKENVKNLKMKKNTNDSNKLDESKLKSNEKENEQNPQKRKNTRKNTRRGAGSGSKPNQKKKANTINIKGMGLSKEVIKKSKNEIAVKLSDEVISSVVNSFCIKIVSKTVAQERKIYKKVLRKKEAIEKKKREKKKKIIQDLKNQLQNETTVLLFEELKNEFLEKELNDLIPELIEEMKTKQKQNEEKIKIIQQKQKQKEIEENEKRERERERERQLKKEQDKFKKQQTIHNLHDNRKDLAFNNNKNINANNNDLHSNIYPNVNKQPNQFLNTNQFSENKNFDSTNHLNEKQPNQSLKIPLHNMNSYPKYIDKRWNTQNGYYMNNLTNRFPQMENMRPFENLFGMVNQPFHTMMNPNSRMGLYPSQKNQERGLQNNQQNPRYDQKYYSNFDENNNRFIRNDFGYYEKDDFHKLGFETEYQPYLSNNNTLRENNFRNEYYRQERIIKEQQKQKQLKINLKSEIEELVMLKSTPEEFGLNSDLCVVVSGITYHIKQKKLLVSFFKNCKVAIDKNINTKIEFLYRTESRYCFVEFESKRDVENALLYDGSEISNVLVRVFNPPKRKLKNVFTNKSGQKFVLNSKTKNAYFDVLMRNDSSENDSLNNNESDEKTFDKKEKVDPILRNSSLNLLKKGELNKISSTNINIKQFFNHSNLKNNDGWPSKFSIQKK</sequence>
<feature type="compositionally biased region" description="Basic residues" evidence="1">
    <location>
        <begin position="322"/>
        <end position="339"/>
    </location>
</feature>
<dbReference type="AlphaFoldDB" id="A0AAV7YUN8"/>
<feature type="region of interest" description="Disordered" evidence="1">
    <location>
        <begin position="318"/>
        <end position="449"/>
    </location>
</feature>
<organism evidence="2 3">
    <name type="scientific">Anaeramoeba flamelloides</name>
    <dbReference type="NCBI Taxonomy" id="1746091"/>
    <lineage>
        <taxon>Eukaryota</taxon>
        <taxon>Metamonada</taxon>
        <taxon>Anaeramoebidae</taxon>
        <taxon>Anaeramoeba</taxon>
    </lineage>
</organism>
<feature type="compositionally biased region" description="Basic and acidic residues" evidence="1">
    <location>
        <begin position="403"/>
        <end position="418"/>
    </location>
</feature>
<protein>
    <submittedName>
        <fullName evidence="2">Wd repeat domain</fullName>
    </submittedName>
</protein>
<feature type="compositionally biased region" description="Basic residues" evidence="1">
    <location>
        <begin position="422"/>
        <end position="432"/>
    </location>
</feature>
<proteinExistence type="predicted"/>
<feature type="compositionally biased region" description="Basic and acidic residues" evidence="1">
    <location>
        <begin position="581"/>
        <end position="609"/>
    </location>
</feature>
<gene>
    <name evidence="2" type="ORF">M0812_21306</name>
</gene>
<dbReference type="InterPro" id="IPR012677">
    <property type="entry name" value="Nucleotide-bd_a/b_plait_sf"/>
</dbReference>
<dbReference type="GO" id="GO:0003676">
    <property type="term" value="F:nucleic acid binding"/>
    <property type="evidence" value="ECO:0007669"/>
    <property type="project" value="InterPro"/>
</dbReference>
<evidence type="ECO:0000256" key="1">
    <source>
        <dbReference type="SAM" id="MobiDB-lite"/>
    </source>
</evidence>
<feature type="compositionally biased region" description="Basic and acidic residues" evidence="1">
    <location>
        <begin position="69"/>
        <end position="108"/>
    </location>
</feature>
<dbReference type="Proteomes" id="UP001146793">
    <property type="component" value="Unassembled WGS sequence"/>
</dbReference>
<dbReference type="InterPro" id="IPR035979">
    <property type="entry name" value="RBD_domain_sf"/>
</dbReference>
<name>A0AAV7YUN8_9EUKA</name>
<feature type="compositionally biased region" description="Polar residues" evidence="1">
    <location>
        <begin position="749"/>
        <end position="767"/>
    </location>
</feature>
<feature type="compositionally biased region" description="Basic residues" evidence="1">
    <location>
        <begin position="355"/>
        <end position="370"/>
    </location>
</feature>
<feature type="region of interest" description="Disordered" evidence="1">
    <location>
        <begin position="68"/>
        <end position="117"/>
    </location>
</feature>